<name>J0WXR8_AURST</name>
<dbReference type="InParanoid" id="J0WXR8"/>
<organism evidence="2 3">
    <name type="scientific">Auricularia subglabra (strain TFB-10046 / SS5)</name>
    <name type="common">White-rot fungus</name>
    <name type="synonym">Auricularia delicata (strain TFB10046)</name>
    <dbReference type="NCBI Taxonomy" id="717982"/>
    <lineage>
        <taxon>Eukaryota</taxon>
        <taxon>Fungi</taxon>
        <taxon>Dikarya</taxon>
        <taxon>Basidiomycota</taxon>
        <taxon>Agaricomycotina</taxon>
        <taxon>Agaricomycetes</taxon>
        <taxon>Auriculariales</taxon>
        <taxon>Auriculariaceae</taxon>
        <taxon>Auricularia</taxon>
    </lineage>
</organism>
<protein>
    <submittedName>
        <fullName evidence="2">Uncharacterized protein</fullName>
    </submittedName>
</protein>
<accession>J0WXR8</accession>
<evidence type="ECO:0000313" key="2">
    <source>
        <dbReference type="EMBL" id="EJD44590.1"/>
    </source>
</evidence>
<sequence>MPRRVVKPRAQGTVADGGSALARIIAVPEYVNVVALYRQLMLLDRQQHVVVERRAARGRAVEQRQVDPQAVVPISAGYGRAIGSSEEGNDRTHPPPKERKAGLHSATYVF</sequence>
<evidence type="ECO:0000256" key="1">
    <source>
        <dbReference type="SAM" id="MobiDB-lite"/>
    </source>
</evidence>
<feature type="region of interest" description="Disordered" evidence="1">
    <location>
        <begin position="80"/>
        <end position="110"/>
    </location>
</feature>
<evidence type="ECO:0000313" key="3">
    <source>
        <dbReference type="Proteomes" id="UP000006514"/>
    </source>
</evidence>
<gene>
    <name evidence="2" type="ORF">AURDEDRAFT_166375</name>
</gene>
<dbReference type="KEGG" id="adl:AURDEDRAFT_166375"/>
<reference evidence="3" key="1">
    <citation type="journal article" date="2012" name="Science">
        <title>The Paleozoic origin of enzymatic lignin decomposition reconstructed from 31 fungal genomes.</title>
        <authorList>
            <person name="Floudas D."/>
            <person name="Binder M."/>
            <person name="Riley R."/>
            <person name="Barry K."/>
            <person name="Blanchette R.A."/>
            <person name="Henrissat B."/>
            <person name="Martinez A.T."/>
            <person name="Otillar R."/>
            <person name="Spatafora J.W."/>
            <person name="Yadav J.S."/>
            <person name="Aerts A."/>
            <person name="Benoit I."/>
            <person name="Boyd A."/>
            <person name="Carlson A."/>
            <person name="Copeland A."/>
            <person name="Coutinho P.M."/>
            <person name="de Vries R.P."/>
            <person name="Ferreira P."/>
            <person name="Findley K."/>
            <person name="Foster B."/>
            <person name="Gaskell J."/>
            <person name="Glotzer D."/>
            <person name="Gorecki P."/>
            <person name="Heitman J."/>
            <person name="Hesse C."/>
            <person name="Hori C."/>
            <person name="Igarashi K."/>
            <person name="Jurgens J.A."/>
            <person name="Kallen N."/>
            <person name="Kersten P."/>
            <person name="Kohler A."/>
            <person name="Kuees U."/>
            <person name="Kumar T.K.A."/>
            <person name="Kuo A."/>
            <person name="LaButti K."/>
            <person name="Larrondo L.F."/>
            <person name="Lindquist E."/>
            <person name="Ling A."/>
            <person name="Lombard V."/>
            <person name="Lucas S."/>
            <person name="Lundell T."/>
            <person name="Martin R."/>
            <person name="McLaughlin D.J."/>
            <person name="Morgenstern I."/>
            <person name="Morin E."/>
            <person name="Murat C."/>
            <person name="Nagy L.G."/>
            <person name="Nolan M."/>
            <person name="Ohm R.A."/>
            <person name="Patyshakuliyeva A."/>
            <person name="Rokas A."/>
            <person name="Ruiz-Duenas F.J."/>
            <person name="Sabat G."/>
            <person name="Salamov A."/>
            <person name="Samejima M."/>
            <person name="Schmutz J."/>
            <person name="Slot J.C."/>
            <person name="St John F."/>
            <person name="Stenlid J."/>
            <person name="Sun H."/>
            <person name="Sun S."/>
            <person name="Syed K."/>
            <person name="Tsang A."/>
            <person name="Wiebenga A."/>
            <person name="Young D."/>
            <person name="Pisabarro A."/>
            <person name="Eastwood D.C."/>
            <person name="Martin F."/>
            <person name="Cullen D."/>
            <person name="Grigoriev I.V."/>
            <person name="Hibbett D.S."/>
        </authorList>
    </citation>
    <scope>NUCLEOTIDE SEQUENCE [LARGE SCALE GENOMIC DNA]</scope>
    <source>
        <strain evidence="3">TFB10046</strain>
    </source>
</reference>
<keyword evidence="3" id="KW-1185">Reference proteome</keyword>
<proteinExistence type="predicted"/>
<dbReference type="Proteomes" id="UP000006514">
    <property type="component" value="Unassembled WGS sequence"/>
</dbReference>
<feature type="compositionally biased region" description="Basic and acidic residues" evidence="1">
    <location>
        <begin position="88"/>
        <end position="101"/>
    </location>
</feature>
<dbReference type="AlphaFoldDB" id="J0WXR8"/>
<dbReference type="EMBL" id="JH687770">
    <property type="protein sequence ID" value="EJD44590.1"/>
    <property type="molecule type" value="Genomic_DNA"/>
</dbReference>